<proteinExistence type="predicted"/>
<reference evidence="1 2" key="1">
    <citation type="submission" date="2017-07" db="EMBL/GenBank/DDBJ databases">
        <title>In vitro design and evaluation of phage cocktails against multidrug-resistant Aeromonas salmonicida.</title>
        <authorList>
            <person name="Chen L."/>
            <person name="Yuan S."/>
            <person name="Ma Y."/>
        </authorList>
    </citation>
    <scope>NUCLEOTIDE SEQUENCE [LARGE SCALE GENOMIC DNA]</scope>
</reference>
<organism evidence="1 2">
    <name type="scientific">Aeromonas phage AS-gz</name>
    <dbReference type="NCBI Taxonomy" id="2026082"/>
    <lineage>
        <taxon>Viruses</taxon>
        <taxon>Duplodnaviria</taxon>
        <taxon>Heunggongvirae</taxon>
        <taxon>Uroviricota</taxon>
        <taxon>Caudoviricetes</taxon>
        <taxon>Pantevenvirales</taxon>
        <taxon>Straboviridae</taxon>
        <taxon>Tulanevirus</taxon>
        <taxon>Tulanevirus asgz</taxon>
    </lineage>
</organism>
<dbReference type="Proteomes" id="UP000221110">
    <property type="component" value="Segment"/>
</dbReference>
<name>A0A223LFE5_9CAUD</name>
<protein>
    <submittedName>
        <fullName evidence="1">Uncharacterized protein</fullName>
    </submittedName>
</protein>
<keyword evidence="2" id="KW-1185">Reference proteome</keyword>
<dbReference type="EMBL" id="MF479730">
    <property type="protein sequence ID" value="ASU00723.1"/>
    <property type="molecule type" value="Genomic_DNA"/>
</dbReference>
<accession>A0A223LFE5</accession>
<evidence type="ECO:0000313" key="2">
    <source>
        <dbReference type="Proteomes" id="UP000221110"/>
    </source>
</evidence>
<dbReference type="RefSeq" id="YP_009613174.1">
    <property type="nucleotide sequence ID" value="NC_042019.1"/>
</dbReference>
<evidence type="ECO:0000313" key="1">
    <source>
        <dbReference type="EMBL" id="ASU00723.1"/>
    </source>
</evidence>
<dbReference type="KEGG" id="vg:40089544"/>
<dbReference type="GeneID" id="40089544"/>
<sequence length="130" mass="14613">MQIILKPAGEGKTAEAIKSAYMAAMNHPVLIVCSEEHPAVLEHRVNMFSIQNPAIKNRYDIVTCLEPATPEMFKDLGYFDRFGTIILDVNFAMSRGPWITVCAELEAYGYEVIATQELVKPAQKSHKVYH</sequence>